<keyword evidence="2" id="KW-1185">Reference proteome</keyword>
<evidence type="ECO:0000313" key="1">
    <source>
        <dbReference type="EMBL" id="KAF6804397.1"/>
    </source>
</evidence>
<organism evidence="1 2">
    <name type="scientific">Colletotrichum plurivorum</name>
    <dbReference type="NCBI Taxonomy" id="2175906"/>
    <lineage>
        <taxon>Eukaryota</taxon>
        <taxon>Fungi</taxon>
        <taxon>Dikarya</taxon>
        <taxon>Ascomycota</taxon>
        <taxon>Pezizomycotina</taxon>
        <taxon>Sordariomycetes</taxon>
        <taxon>Hypocreomycetidae</taxon>
        <taxon>Glomerellales</taxon>
        <taxon>Glomerellaceae</taxon>
        <taxon>Colletotrichum</taxon>
        <taxon>Colletotrichum orchidearum species complex</taxon>
    </lineage>
</organism>
<proteinExistence type="predicted"/>
<dbReference type="AlphaFoldDB" id="A0A8H6J0Z6"/>
<reference evidence="1" key="1">
    <citation type="journal article" date="2020" name="Phytopathology">
        <title>Genome Sequence Resources of Colletotrichum truncatum, C. plurivorum, C. musicola, and C. sojae: Four Species Pathogenic to Soybean (Glycine max).</title>
        <authorList>
            <person name="Rogerio F."/>
            <person name="Boufleur T.R."/>
            <person name="Ciampi-Guillardi M."/>
            <person name="Sukno S.A."/>
            <person name="Thon M.R."/>
            <person name="Massola Junior N.S."/>
            <person name="Baroncelli R."/>
        </authorList>
    </citation>
    <scope>NUCLEOTIDE SEQUENCE</scope>
    <source>
        <strain evidence="1">LFN00145</strain>
    </source>
</reference>
<dbReference type="Proteomes" id="UP000654918">
    <property type="component" value="Unassembled WGS sequence"/>
</dbReference>
<evidence type="ECO:0000313" key="2">
    <source>
        <dbReference type="Proteomes" id="UP000654918"/>
    </source>
</evidence>
<gene>
    <name evidence="1" type="ORF">CPLU01_16063</name>
</gene>
<dbReference type="EMBL" id="WIGO01000817">
    <property type="protein sequence ID" value="KAF6804397.1"/>
    <property type="molecule type" value="Genomic_DNA"/>
</dbReference>
<protein>
    <submittedName>
        <fullName evidence="1">Uncharacterized protein</fullName>
    </submittedName>
</protein>
<accession>A0A8H6J0Z6</accession>
<sequence length="215" mass="24328">MIVLFTQNRATRRMALVTVDIDEETAVHSDRCNCWRSGNDGASCAIAAVERKSGKLELSAQRFESRNDTDWNIAKLALEQRRNKEYVAAYWKNVRRQIEFTVGARHARSHFKRKGTYAHLLNVAARAKVLLYDTRGLIGADEVILHVIRKKHSMEPFLSDGQDVHIKPAETVKPTGTLLGWGTRRDFQVRKCGPIAGFLIGSGARRDFWGTLVHV</sequence>
<comment type="caution">
    <text evidence="1">The sequence shown here is derived from an EMBL/GenBank/DDBJ whole genome shotgun (WGS) entry which is preliminary data.</text>
</comment>
<name>A0A8H6J0Z6_9PEZI</name>